<dbReference type="InterPro" id="IPR012348">
    <property type="entry name" value="RNR-like"/>
</dbReference>
<dbReference type="EMBL" id="SMKP01000144">
    <property type="protein sequence ID" value="TDD14609.1"/>
    <property type="molecule type" value="Genomic_DNA"/>
</dbReference>
<dbReference type="Pfam" id="PF11583">
    <property type="entry name" value="AurF"/>
    <property type="match status" value="1"/>
</dbReference>
<organism evidence="1 2">
    <name type="scientific">Nonomuraea diastatica</name>
    <dbReference type="NCBI Taxonomy" id="1848329"/>
    <lineage>
        <taxon>Bacteria</taxon>
        <taxon>Bacillati</taxon>
        <taxon>Actinomycetota</taxon>
        <taxon>Actinomycetes</taxon>
        <taxon>Streptosporangiales</taxon>
        <taxon>Streptosporangiaceae</taxon>
        <taxon>Nonomuraea</taxon>
    </lineage>
</organism>
<dbReference type="RefSeq" id="WP_132515667.1">
    <property type="nucleotide sequence ID" value="NZ_SMKP01000144.1"/>
</dbReference>
<dbReference type="InterPro" id="IPR025859">
    <property type="entry name" value="AurF/CmlI"/>
</dbReference>
<accession>A0A4R4W7F0</accession>
<protein>
    <recommendedName>
        <fullName evidence="3">Diiron oxygenase</fullName>
    </recommendedName>
</protein>
<name>A0A4R4W7F0_9ACTN</name>
<proteinExistence type="predicted"/>
<reference evidence="1 2" key="1">
    <citation type="submission" date="2019-03" db="EMBL/GenBank/DDBJ databases">
        <title>Draft genome sequences of novel Actinobacteria.</title>
        <authorList>
            <person name="Sahin N."/>
            <person name="Ay H."/>
            <person name="Saygin H."/>
        </authorList>
    </citation>
    <scope>NUCLEOTIDE SEQUENCE [LARGE SCALE GENOMIC DNA]</scope>
    <source>
        <strain evidence="1 2">KC712</strain>
    </source>
</reference>
<evidence type="ECO:0000313" key="2">
    <source>
        <dbReference type="Proteomes" id="UP000294543"/>
    </source>
</evidence>
<dbReference type="Proteomes" id="UP000294543">
    <property type="component" value="Unassembled WGS sequence"/>
</dbReference>
<gene>
    <name evidence="1" type="ORF">E1294_37185</name>
</gene>
<dbReference type="OrthoDB" id="581579at2"/>
<evidence type="ECO:0008006" key="3">
    <source>
        <dbReference type="Google" id="ProtNLM"/>
    </source>
</evidence>
<sequence>MTETETETGTEAGAEIGPATLRRISAAWPRRATIRSHMDTLAAPQEHDPLVPDYPERFLPFAEHPDYADASFEKRQAVLTHAWMMYNARVITAEEHIANPTFAKIVHGVFPGSERVELKLAVQQAHVDETWHTYMHMMAMHHTRQARDLDSEPDYPHAVTYRRLVTEQEKVSDAWHRDLLALVWTTVTEVSVNAYLELLSRDETIQPMHALVPRLHARDEAAHGSVMVEVAKELYVRMSPAQQRMFAHALPKAVHAFAAQDYAAWPRILRQAGIEQATDIVEDCKRGGASSLLVRDFSGVERLAREMAIDAKFVSAVETET</sequence>
<dbReference type="Gene3D" id="1.10.620.20">
    <property type="entry name" value="Ribonucleotide Reductase, subunit A"/>
    <property type="match status" value="1"/>
</dbReference>
<comment type="caution">
    <text evidence="1">The sequence shown here is derived from an EMBL/GenBank/DDBJ whole genome shotgun (WGS) entry which is preliminary data.</text>
</comment>
<dbReference type="AlphaFoldDB" id="A0A4R4W7F0"/>
<keyword evidence="2" id="KW-1185">Reference proteome</keyword>
<dbReference type="GO" id="GO:0016491">
    <property type="term" value="F:oxidoreductase activity"/>
    <property type="evidence" value="ECO:0007669"/>
    <property type="project" value="InterPro"/>
</dbReference>
<evidence type="ECO:0000313" key="1">
    <source>
        <dbReference type="EMBL" id="TDD14609.1"/>
    </source>
</evidence>